<comment type="caution">
    <text evidence="8">The sequence shown here is derived from an EMBL/GenBank/DDBJ whole genome shotgun (WGS) entry which is preliminary data.</text>
</comment>
<feature type="transmembrane region" description="Helical" evidence="7">
    <location>
        <begin position="191"/>
        <end position="210"/>
    </location>
</feature>
<protein>
    <submittedName>
        <fullName evidence="8">Uncharacterized protein</fullName>
    </submittedName>
</protein>
<keyword evidence="5 7" id="KW-0472">Membrane</keyword>
<feature type="transmembrane region" description="Helical" evidence="7">
    <location>
        <begin position="498"/>
        <end position="522"/>
    </location>
</feature>
<evidence type="ECO:0000256" key="1">
    <source>
        <dbReference type="ARBA" id="ARBA00004141"/>
    </source>
</evidence>
<feature type="transmembrane region" description="Helical" evidence="7">
    <location>
        <begin position="542"/>
        <end position="563"/>
    </location>
</feature>
<evidence type="ECO:0000256" key="4">
    <source>
        <dbReference type="ARBA" id="ARBA00022989"/>
    </source>
</evidence>
<dbReference type="Gene3D" id="1.20.1250.20">
    <property type="entry name" value="MFS general substrate transporter like domains"/>
    <property type="match status" value="1"/>
</dbReference>
<proteinExistence type="inferred from homology"/>
<feature type="transmembrane region" description="Helical" evidence="7">
    <location>
        <begin position="376"/>
        <end position="399"/>
    </location>
</feature>
<evidence type="ECO:0000256" key="2">
    <source>
        <dbReference type="ARBA" id="ARBA00005982"/>
    </source>
</evidence>
<evidence type="ECO:0000256" key="6">
    <source>
        <dbReference type="SAM" id="MobiDB-lite"/>
    </source>
</evidence>
<dbReference type="Proteomes" id="UP001417504">
    <property type="component" value="Unassembled WGS sequence"/>
</dbReference>
<keyword evidence="9" id="KW-1185">Reference proteome</keyword>
<feature type="transmembrane region" description="Helical" evidence="7">
    <location>
        <begin position="51"/>
        <end position="71"/>
    </location>
</feature>
<evidence type="ECO:0000256" key="7">
    <source>
        <dbReference type="SAM" id="Phobius"/>
    </source>
</evidence>
<dbReference type="SUPFAM" id="SSF103473">
    <property type="entry name" value="MFS general substrate transporter"/>
    <property type="match status" value="1"/>
</dbReference>
<evidence type="ECO:0000256" key="5">
    <source>
        <dbReference type="ARBA" id="ARBA00023136"/>
    </source>
</evidence>
<dbReference type="GO" id="GO:0022857">
    <property type="term" value="F:transmembrane transporter activity"/>
    <property type="evidence" value="ECO:0007669"/>
    <property type="project" value="InterPro"/>
</dbReference>
<dbReference type="GO" id="GO:0016020">
    <property type="term" value="C:membrane"/>
    <property type="evidence" value="ECO:0007669"/>
    <property type="project" value="UniProtKB-SubCell"/>
</dbReference>
<keyword evidence="4 7" id="KW-1133">Transmembrane helix</keyword>
<dbReference type="InterPro" id="IPR036259">
    <property type="entry name" value="MFS_trans_sf"/>
</dbReference>
<feature type="transmembrane region" description="Helical" evidence="7">
    <location>
        <begin position="77"/>
        <end position="95"/>
    </location>
</feature>
<feature type="transmembrane region" description="Helical" evidence="7">
    <location>
        <begin position="306"/>
        <end position="327"/>
    </location>
</feature>
<reference evidence="8 9" key="1">
    <citation type="submission" date="2024-01" db="EMBL/GenBank/DDBJ databases">
        <title>Genome assemblies of Stephania.</title>
        <authorList>
            <person name="Yang L."/>
        </authorList>
    </citation>
    <scope>NUCLEOTIDE SEQUENCE [LARGE SCALE GENOMIC DNA]</scope>
    <source>
        <strain evidence="8">QJT</strain>
        <tissue evidence="8">Leaf</tissue>
    </source>
</reference>
<evidence type="ECO:0000313" key="9">
    <source>
        <dbReference type="Proteomes" id="UP001417504"/>
    </source>
</evidence>
<feature type="region of interest" description="Disordered" evidence="6">
    <location>
        <begin position="458"/>
        <end position="488"/>
    </location>
</feature>
<feature type="transmembrane region" description="Helical" evidence="7">
    <location>
        <begin position="347"/>
        <end position="364"/>
    </location>
</feature>
<sequence length="594" mass="66200">MADDQSSRLLTASNGRIMVLLWADILANYAMFILMEYLTNVWKLNLTDAGAIVNIYSGVSAIMPIGIAFLVDSLFGNYWMLFLSSWSYAIGLGLLSMSTPPVLSKATGTCSSYEQECIGHVQKALLYTSLPLIAVGIGGHTVSLNAFIDEQASVNERERIEGVRSYKYVGYAAIFIVPLVSAIALPYIKPWSIRFGIPAICTLVATIAFMSKSHKYNCEKPKGSPYTRMFRVFVASACKMRLPVDDSKLYWGRDQDSMPRPHPSRFRCLDKAALISSTEALEEQEKNRWKLCKVTDVDETKIALRLIPMSMTFIVVGLVTSIANTYFVEQANHMNPKVGKLKVPLPILLWFYMTATTHSTNLYNKMEGACSSIRKYVPAIGFGVGMFFSILCCITAALVEKRRIGVIKDHDLVDKPDETIPMSMFWLLPQFLLLGALDGLAHTSVSRFFRDQVPASWNQSTEPAEGSNTNNTNNNNNNNNQAEGNEEGDSSLRSHMMIFTNGVFGAGKISAVLSVYLVGHLSKKGGKPSWFQDTLNMSRLDNYYWTLAVFSFIGLLLFVVLAARYKYLESTETEEELPGENDNSECYQQLCCCC</sequence>
<feature type="transmembrane region" description="Helical" evidence="7">
    <location>
        <begin position="168"/>
        <end position="185"/>
    </location>
</feature>
<comment type="similarity">
    <text evidence="2">Belongs to the major facilitator superfamily. Proton-dependent oligopeptide transporter (POT/PTR) (TC 2.A.17) family.</text>
</comment>
<dbReference type="Pfam" id="PF00854">
    <property type="entry name" value="PTR2"/>
    <property type="match status" value="1"/>
</dbReference>
<organism evidence="8 9">
    <name type="scientific">Stephania japonica</name>
    <dbReference type="NCBI Taxonomy" id="461633"/>
    <lineage>
        <taxon>Eukaryota</taxon>
        <taxon>Viridiplantae</taxon>
        <taxon>Streptophyta</taxon>
        <taxon>Embryophyta</taxon>
        <taxon>Tracheophyta</taxon>
        <taxon>Spermatophyta</taxon>
        <taxon>Magnoliopsida</taxon>
        <taxon>Ranunculales</taxon>
        <taxon>Menispermaceae</taxon>
        <taxon>Menispermoideae</taxon>
        <taxon>Cissampelideae</taxon>
        <taxon>Stephania</taxon>
    </lineage>
</organism>
<accession>A0AAP0PT41</accession>
<dbReference type="InterPro" id="IPR000109">
    <property type="entry name" value="POT_fam"/>
</dbReference>
<comment type="subcellular location">
    <subcellularLocation>
        <location evidence="1">Membrane</location>
        <topology evidence="1">Multi-pass membrane protein</topology>
    </subcellularLocation>
</comment>
<feature type="compositionally biased region" description="Low complexity" evidence="6">
    <location>
        <begin position="468"/>
        <end position="480"/>
    </location>
</feature>
<feature type="transmembrane region" description="Helical" evidence="7">
    <location>
        <begin position="20"/>
        <end position="39"/>
    </location>
</feature>
<dbReference type="AlphaFoldDB" id="A0AAP0PT41"/>
<evidence type="ECO:0000256" key="3">
    <source>
        <dbReference type="ARBA" id="ARBA00022692"/>
    </source>
</evidence>
<dbReference type="PANTHER" id="PTHR11654">
    <property type="entry name" value="OLIGOPEPTIDE TRANSPORTER-RELATED"/>
    <property type="match status" value="1"/>
</dbReference>
<gene>
    <name evidence="8" type="ORF">Sjap_001029</name>
</gene>
<dbReference type="EMBL" id="JBBNAE010000001">
    <property type="protein sequence ID" value="KAK9153549.1"/>
    <property type="molecule type" value="Genomic_DNA"/>
</dbReference>
<keyword evidence="3 7" id="KW-0812">Transmembrane</keyword>
<evidence type="ECO:0000313" key="8">
    <source>
        <dbReference type="EMBL" id="KAK9153549.1"/>
    </source>
</evidence>
<feature type="transmembrane region" description="Helical" evidence="7">
    <location>
        <begin position="419"/>
        <end position="440"/>
    </location>
</feature>
<name>A0AAP0PT41_9MAGN</name>